<protein>
    <recommendedName>
        <fullName evidence="3">Tyr recombinase domain-containing protein</fullName>
    </recommendedName>
</protein>
<reference evidence="2" key="1">
    <citation type="journal article" date="2015" name="Nature">
        <title>Complex archaea that bridge the gap between prokaryotes and eukaryotes.</title>
        <authorList>
            <person name="Spang A."/>
            <person name="Saw J.H."/>
            <person name="Jorgensen S.L."/>
            <person name="Zaremba-Niedzwiedzka K."/>
            <person name="Martijn J."/>
            <person name="Lind A.E."/>
            <person name="van Eijk R."/>
            <person name="Schleper C."/>
            <person name="Guy L."/>
            <person name="Ettema T.J."/>
        </authorList>
    </citation>
    <scope>NUCLEOTIDE SEQUENCE</scope>
</reference>
<comment type="caution">
    <text evidence="2">The sequence shown here is derived from an EMBL/GenBank/DDBJ whole genome shotgun (WGS) entry which is preliminary data.</text>
</comment>
<proteinExistence type="predicted"/>
<accession>A0A0F9BE32</accession>
<evidence type="ECO:0000256" key="1">
    <source>
        <dbReference type="ARBA" id="ARBA00023172"/>
    </source>
</evidence>
<dbReference type="EMBL" id="LAZR01038279">
    <property type="protein sequence ID" value="KKL19985.1"/>
    <property type="molecule type" value="Genomic_DNA"/>
</dbReference>
<dbReference type="GO" id="GO:0015074">
    <property type="term" value="P:DNA integration"/>
    <property type="evidence" value="ECO:0007669"/>
    <property type="project" value="InterPro"/>
</dbReference>
<gene>
    <name evidence="2" type="ORF">LCGC14_2459990</name>
</gene>
<sequence length="466" mass="55407">MYIKIFIYEVIYNYYNKVKIKNKIDYKKMLEISKENEIKFERIFGIETYNKWLKKYSILENVDIQSWIRDKIDKFTNDGKDAVKFKFTTYIMYLQQYCDYNKTNNPSVFLEEKIDNRNLRLKKYLNFLYNGDEEEVKKLGFSKRPSDVSIRNQIQSRIKSFFSNRGANISFGMIARKKGLNHKELRLDKDMIKQIQAKLESIQYRLINKFGTQAGLRISDVLDELTATKSKNSKKPKYMINCNNEGYYYIENFETQKEKVIINYLFFTSELSNLLKSAYPKENLKDIDLTKLFLTRGKNVKNENGDIIGKTGVKKVSAANYLARIKSISKDLDFDGNLKTHAFRKYFSSQVRRCKKLDIEFQEHLMGHMGQNLSQSYNNNLQDINWFFKQWKLIEQLVCVDCIVIDGTNKEVLKLKTKITNLNEQLEISLKKNIKMDKRIDKELYKMQKSLEIMTEKLKEIRLKEE</sequence>
<dbReference type="GO" id="GO:0006310">
    <property type="term" value="P:DNA recombination"/>
    <property type="evidence" value="ECO:0007669"/>
    <property type="project" value="UniProtKB-KW"/>
</dbReference>
<dbReference type="AlphaFoldDB" id="A0A0F9BE32"/>
<organism evidence="2">
    <name type="scientific">marine sediment metagenome</name>
    <dbReference type="NCBI Taxonomy" id="412755"/>
    <lineage>
        <taxon>unclassified sequences</taxon>
        <taxon>metagenomes</taxon>
        <taxon>ecological metagenomes</taxon>
    </lineage>
</organism>
<dbReference type="InterPro" id="IPR011010">
    <property type="entry name" value="DNA_brk_join_enz"/>
</dbReference>
<dbReference type="Gene3D" id="1.10.443.10">
    <property type="entry name" value="Intergrase catalytic core"/>
    <property type="match status" value="1"/>
</dbReference>
<dbReference type="SUPFAM" id="SSF56349">
    <property type="entry name" value="DNA breaking-rejoining enzymes"/>
    <property type="match status" value="1"/>
</dbReference>
<feature type="non-terminal residue" evidence="2">
    <location>
        <position position="466"/>
    </location>
</feature>
<evidence type="ECO:0008006" key="3">
    <source>
        <dbReference type="Google" id="ProtNLM"/>
    </source>
</evidence>
<evidence type="ECO:0000313" key="2">
    <source>
        <dbReference type="EMBL" id="KKL19985.1"/>
    </source>
</evidence>
<dbReference type="InterPro" id="IPR013762">
    <property type="entry name" value="Integrase-like_cat_sf"/>
</dbReference>
<dbReference type="GO" id="GO:0003677">
    <property type="term" value="F:DNA binding"/>
    <property type="evidence" value="ECO:0007669"/>
    <property type="project" value="InterPro"/>
</dbReference>
<keyword evidence="1" id="KW-0233">DNA recombination</keyword>
<name>A0A0F9BE32_9ZZZZ</name>